<evidence type="ECO:0000313" key="2">
    <source>
        <dbReference type="Proteomes" id="UP000298285"/>
    </source>
</evidence>
<evidence type="ECO:0000313" key="1">
    <source>
        <dbReference type="EMBL" id="TFU89653.1"/>
    </source>
</evidence>
<dbReference type="Proteomes" id="UP000298285">
    <property type="component" value="Unassembled WGS sequence"/>
</dbReference>
<dbReference type="EMBL" id="SPPK01000002">
    <property type="protein sequence ID" value="TFU89653.1"/>
    <property type="molecule type" value="Genomic_DNA"/>
</dbReference>
<accession>A0A4Y9IMF3</accession>
<sequence length="230" mass="26201">MVTVELNNVKLEIPENWSDIKLSRYEKLYMQKPETKLDLVHFVADVCNIDANVLLESPAQVFNALAEIVDFVFDSELPPANAIKVGDTEYFVSFADKLTLGEWVDAENVIGTDSKCKLSELLAILCRPIGEKYNPDLLGERTEMFKNLTCDKALPLISFFLSKKREYEAILNHYSTVMAQAARFLKDTKTFAINGGGIKRLPIWQRIRYTYLIRSLEKQLAKCSDFSSTK</sequence>
<comment type="caution">
    <text evidence="1">The sequence shown here is derived from an EMBL/GenBank/DDBJ whole genome shotgun (WGS) entry which is preliminary data.</text>
</comment>
<reference evidence="1 2" key="1">
    <citation type="submission" date="2019-03" db="EMBL/GenBank/DDBJ databases">
        <title>Diversity of the mouse oral microbiome.</title>
        <authorList>
            <person name="Joseph S."/>
            <person name="Aduse-Opoku J."/>
            <person name="Curtis M."/>
            <person name="Wade W."/>
            <person name="Hashim A."/>
        </authorList>
    </citation>
    <scope>NUCLEOTIDE SEQUENCE [LARGE SCALE GENOMIC DNA]</scope>
    <source>
        <strain evidence="1 2">P11</strain>
    </source>
</reference>
<proteinExistence type="predicted"/>
<dbReference type="AlphaFoldDB" id="A0A4Y9IMF3"/>
<organism evidence="1 2">
    <name type="scientific">Dysgonomonas mossii</name>
    <dbReference type="NCBI Taxonomy" id="163665"/>
    <lineage>
        <taxon>Bacteria</taxon>
        <taxon>Pseudomonadati</taxon>
        <taxon>Bacteroidota</taxon>
        <taxon>Bacteroidia</taxon>
        <taxon>Bacteroidales</taxon>
        <taxon>Dysgonomonadaceae</taxon>
        <taxon>Dysgonomonas</taxon>
    </lineage>
</organism>
<gene>
    <name evidence="1" type="ORF">E4T88_06450</name>
</gene>
<protein>
    <submittedName>
        <fullName evidence="1">Uncharacterized protein</fullName>
    </submittedName>
</protein>
<dbReference type="OrthoDB" id="995915at2"/>
<dbReference type="RefSeq" id="WP_135104654.1">
    <property type="nucleotide sequence ID" value="NZ_JADGKW010000002.1"/>
</dbReference>
<name>A0A4Y9IMF3_9BACT</name>